<dbReference type="Gramene" id="Solyc02g088425.1.1">
    <property type="protein sequence ID" value="Solyc02g088425.1.1"/>
    <property type="gene ID" value="Solyc02g088425.1"/>
</dbReference>
<keyword evidence="2" id="KW-1185">Reference proteome</keyword>
<reference evidence="1" key="1">
    <citation type="journal article" date="2012" name="Nature">
        <title>The tomato genome sequence provides insights into fleshy fruit evolution.</title>
        <authorList>
            <consortium name="Tomato Genome Consortium"/>
        </authorList>
    </citation>
    <scope>NUCLEOTIDE SEQUENCE [LARGE SCALE GENOMIC DNA]</scope>
    <source>
        <strain evidence="1">cv. Heinz 1706</strain>
    </source>
</reference>
<accession>A0A3Q7FAP1</accession>
<evidence type="ECO:0000313" key="2">
    <source>
        <dbReference type="Proteomes" id="UP000004994"/>
    </source>
</evidence>
<dbReference type="Proteomes" id="UP000004994">
    <property type="component" value="Chromosome 2"/>
</dbReference>
<organism evidence="1">
    <name type="scientific">Solanum lycopersicum</name>
    <name type="common">Tomato</name>
    <name type="synonym">Lycopersicon esculentum</name>
    <dbReference type="NCBI Taxonomy" id="4081"/>
    <lineage>
        <taxon>Eukaryota</taxon>
        <taxon>Viridiplantae</taxon>
        <taxon>Streptophyta</taxon>
        <taxon>Embryophyta</taxon>
        <taxon>Tracheophyta</taxon>
        <taxon>Spermatophyta</taxon>
        <taxon>Magnoliopsida</taxon>
        <taxon>eudicotyledons</taxon>
        <taxon>Gunneridae</taxon>
        <taxon>Pentapetalae</taxon>
        <taxon>asterids</taxon>
        <taxon>lamiids</taxon>
        <taxon>Solanales</taxon>
        <taxon>Solanaceae</taxon>
        <taxon>Solanoideae</taxon>
        <taxon>Solaneae</taxon>
        <taxon>Solanum</taxon>
        <taxon>Solanum subgen. Lycopersicon</taxon>
    </lineage>
</organism>
<evidence type="ECO:0000313" key="1">
    <source>
        <dbReference type="EnsemblPlants" id="Solyc02g088425.1.1"/>
    </source>
</evidence>
<proteinExistence type="predicted"/>
<protein>
    <submittedName>
        <fullName evidence="1">Uncharacterized protein</fullName>
    </submittedName>
</protein>
<reference evidence="1" key="2">
    <citation type="submission" date="2019-01" db="UniProtKB">
        <authorList>
            <consortium name="EnsemblPlants"/>
        </authorList>
    </citation>
    <scope>IDENTIFICATION</scope>
    <source>
        <strain evidence="1">cv. Heinz 1706</strain>
    </source>
</reference>
<name>A0A3Q7FAP1_SOLLC</name>
<dbReference type="EnsemblPlants" id="Solyc02g088425.1.1">
    <property type="protein sequence ID" value="Solyc02g088425.1.1"/>
    <property type="gene ID" value="Solyc02g088425.1"/>
</dbReference>
<dbReference type="STRING" id="4081.A0A3Q7FAP1"/>
<dbReference type="AlphaFoldDB" id="A0A3Q7FAP1"/>
<sequence>MEWWSFGSVSRITSGSAIWNEHFLCRAKTVVEYFGEQFLLEKFLVCSICIKGPPGRQSLKAEAMIFLQSCCCSLCRNFADTSYGGYEGRLDEWPNIKALVSRIMEQIPSLWYGASEVYVVPCLEREALKEKELAERRLIRLILEYSTRLMLLIVPLTMSDQDPKSIFPPIYHSSHYVDILASIKKKEAKFKNLILANFLGILARSLTKIQELMTGFVMEELPEKEFFTKPHRRLMGYLKVLKSKTIPPPDPLLGTRFQDDNPYIAENGIEASFKHEVVVTYNFGNMEHHLPAITYLGKVGYLFSDPDIMMEMI</sequence>
<dbReference type="InParanoid" id="A0A3Q7FAP1"/>